<evidence type="ECO:0000313" key="13">
    <source>
        <dbReference type="Proteomes" id="UP000189739"/>
    </source>
</evidence>
<evidence type="ECO:0000313" key="12">
    <source>
        <dbReference type="EMBL" id="OOQ60383.1"/>
    </source>
</evidence>
<keyword evidence="8" id="KW-1133">Transmembrane helix</keyword>
<gene>
    <name evidence="12" type="ORF">BC343_25520</name>
</gene>
<keyword evidence="10" id="KW-0732">Signal</keyword>
<name>A0A1S9PHG2_9SPHI</name>
<evidence type="ECO:0000256" key="9">
    <source>
        <dbReference type="ARBA" id="ARBA00023136"/>
    </source>
</evidence>
<dbReference type="PROSITE" id="PS52015">
    <property type="entry name" value="TONB_CTD"/>
    <property type="match status" value="1"/>
</dbReference>
<dbReference type="InterPro" id="IPR037682">
    <property type="entry name" value="TonB_C"/>
</dbReference>
<dbReference type="PANTHER" id="PTHR33446">
    <property type="entry name" value="PROTEIN TONB-RELATED"/>
    <property type="match status" value="1"/>
</dbReference>
<feature type="signal peptide" evidence="10">
    <location>
        <begin position="1"/>
        <end position="19"/>
    </location>
</feature>
<dbReference type="GO" id="GO:0015891">
    <property type="term" value="P:siderophore transport"/>
    <property type="evidence" value="ECO:0007669"/>
    <property type="project" value="InterPro"/>
</dbReference>
<dbReference type="Pfam" id="PF03544">
    <property type="entry name" value="TonB_C"/>
    <property type="match status" value="1"/>
</dbReference>
<keyword evidence="6" id="KW-0812">Transmembrane</keyword>
<keyword evidence="9" id="KW-0472">Membrane</keyword>
<dbReference type="GO" id="GO:0055085">
    <property type="term" value="P:transmembrane transport"/>
    <property type="evidence" value="ECO:0007669"/>
    <property type="project" value="InterPro"/>
</dbReference>
<dbReference type="PRINTS" id="PR01374">
    <property type="entry name" value="TONBPROTEIN"/>
</dbReference>
<keyword evidence="7" id="KW-0653">Protein transport</keyword>
<feature type="chain" id="PRO_5012074637" description="TonB C-terminal domain-containing protein" evidence="10">
    <location>
        <begin position="20"/>
        <end position="142"/>
    </location>
</feature>
<keyword evidence="4" id="KW-1003">Cell membrane</keyword>
<comment type="subcellular location">
    <subcellularLocation>
        <location evidence="1">Cell inner membrane</location>
        <topology evidence="1">Single-pass membrane protein</topology>
        <orientation evidence="1">Periplasmic side</orientation>
    </subcellularLocation>
</comment>
<evidence type="ECO:0000256" key="7">
    <source>
        <dbReference type="ARBA" id="ARBA00022927"/>
    </source>
</evidence>
<evidence type="ECO:0000256" key="6">
    <source>
        <dbReference type="ARBA" id="ARBA00022692"/>
    </source>
</evidence>
<dbReference type="InterPro" id="IPR051045">
    <property type="entry name" value="TonB-dependent_transducer"/>
</dbReference>
<dbReference type="GO" id="GO:0098797">
    <property type="term" value="C:plasma membrane protein complex"/>
    <property type="evidence" value="ECO:0007669"/>
    <property type="project" value="TreeGrafter"/>
</dbReference>
<evidence type="ECO:0000256" key="4">
    <source>
        <dbReference type="ARBA" id="ARBA00022475"/>
    </source>
</evidence>
<reference evidence="12 13" key="1">
    <citation type="submission" date="2016-07" db="EMBL/GenBank/DDBJ databases">
        <title>Genomic analysis of zinc-resistant bacterium Mucilaginibacter pedocola TBZ30.</title>
        <authorList>
            <person name="Huang J."/>
            <person name="Tang J."/>
        </authorList>
    </citation>
    <scope>NUCLEOTIDE SEQUENCE [LARGE SCALE GENOMIC DNA]</scope>
    <source>
        <strain evidence="12 13">TBZ30</strain>
    </source>
</reference>
<protein>
    <recommendedName>
        <fullName evidence="11">TonB C-terminal domain-containing protein</fullName>
    </recommendedName>
</protein>
<organism evidence="12 13">
    <name type="scientific">Mucilaginibacter pedocola</name>
    <dbReference type="NCBI Taxonomy" id="1792845"/>
    <lineage>
        <taxon>Bacteria</taxon>
        <taxon>Pseudomonadati</taxon>
        <taxon>Bacteroidota</taxon>
        <taxon>Sphingobacteriia</taxon>
        <taxon>Sphingobacteriales</taxon>
        <taxon>Sphingobacteriaceae</taxon>
        <taxon>Mucilaginibacter</taxon>
    </lineage>
</organism>
<dbReference type="SUPFAM" id="SSF74653">
    <property type="entry name" value="TolA/TonB C-terminal domain"/>
    <property type="match status" value="1"/>
</dbReference>
<evidence type="ECO:0000259" key="11">
    <source>
        <dbReference type="PROSITE" id="PS52015"/>
    </source>
</evidence>
<comment type="similarity">
    <text evidence="2">Belongs to the TonB family.</text>
</comment>
<evidence type="ECO:0000256" key="3">
    <source>
        <dbReference type="ARBA" id="ARBA00022448"/>
    </source>
</evidence>
<dbReference type="RefSeq" id="WP_162276849.1">
    <property type="nucleotide sequence ID" value="NZ_MBTF01000007.1"/>
</dbReference>
<dbReference type="AlphaFoldDB" id="A0A1S9PHG2"/>
<evidence type="ECO:0000256" key="8">
    <source>
        <dbReference type="ARBA" id="ARBA00022989"/>
    </source>
</evidence>
<evidence type="ECO:0000256" key="1">
    <source>
        <dbReference type="ARBA" id="ARBA00004383"/>
    </source>
</evidence>
<evidence type="ECO:0000256" key="5">
    <source>
        <dbReference type="ARBA" id="ARBA00022519"/>
    </source>
</evidence>
<evidence type="ECO:0000256" key="10">
    <source>
        <dbReference type="SAM" id="SignalP"/>
    </source>
</evidence>
<dbReference type="NCBIfam" id="TIGR01352">
    <property type="entry name" value="tonB_Cterm"/>
    <property type="match status" value="1"/>
</dbReference>
<dbReference type="GO" id="GO:0031992">
    <property type="term" value="F:energy transducer activity"/>
    <property type="evidence" value="ECO:0007669"/>
    <property type="project" value="InterPro"/>
</dbReference>
<accession>A0A1S9PHG2</accession>
<sequence>MKKAILLLCICLSSIVSFAQSTPAGQQQADTYRPSERRLKAARAVNYDAEFDGDFGQFLSRSVRYPDEARAKGIAGKVVVQFTINKNGNLENIQVLSGPPELHESALNAIRRSDGRWIPGRQNNKFLDQIYTVPIRYAAPRK</sequence>
<dbReference type="EMBL" id="MBTF01000007">
    <property type="protein sequence ID" value="OOQ60383.1"/>
    <property type="molecule type" value="Genomic_DNA"/>
</dbReference>
<dbReference type="Proteomes" id="UP000189739">
    <property type="component" value="Unassembled WGS sequence"/>
</dbReference>
<dbReference type="PANTHER" id="PTHR33446:SF2">
    <property type="entry name" value="PROTEIN TONB"/>
    <property type="match status" value="1"/>
</dbReference>
<evidence type="ECO:0000256" key="2">
    <source>
        <dbReference type="ARBA" id="ARBA00006555"/>
    </source>
</evidence>
<feature type="domain" description="TonB C-terminal" evidence="11">
    <location>
        <begin position="50"/>
        <end position="142"/>
    </location>
</feature>
<proteinExistence type="inferred from homology"/>
<keyword evidence="3" id="KW-0813">Transport</keyword>
<dbReference type="STRING" id="1792845.BC343_25520"/>
<keyword evidence="5" id="KW-0997">Cell inner membrane</keyword>
<dbReference type="InterPro" id="IPR006260">
    <property type="entry name" value="TonB/TolA_C"/>
</dbReference>
<dbReference type="GO" id="GO:0015031">
    <property type="term" value="P:protein transport"/>
    <property type="evidence" value="ECO:0007669"/>
    <property type="project" value="UniProtKB-KW"/>
</dbReference>
<dbReference type="Gene3D" id="3.30.1150.10">
    <property type="match status" value="1"/>
</dbReference>
<keyword evidence="13" id="KW-1185">Reference proteome</keyword>
<dbReference type="InterPro" id="IPR003538">
    <property type="entry name" value="TonB"/>
</dbReference>
<comment type="caution">
    <text evidence="12">The sequence shown here is derived from an EMBL/GenBank/DDBJ whole genome shotgun (WGS) entry which is preliminary data.</text>
</comment>
<dbReference type="GO" id="GO:0030288">
    <property type="term" value="C:outer membrane-bounded periplasmic space"/>
    <property type="evidence" value="ECO:0007669"/>
    <property type="project" value="InterPro"/>
</dbReference>